<dbReference type="AlphaFoldDB" id="A0A919AUW6"/>
<dbReference type="Proteomes" id="UP000638313">
    <property type="component" value="Unassembled WGS sequence"/>
</dbReference>
<feature type="compositionally biased region" description="Low complexity" evidence="1">
    <location>
        <begin position="142"/>
        <end position="159"/>
    </location>
</feature>
<evidence type="ECO:0000256" key="1">
    <source>
        <dbReference type="SAM" id="MobiDB-lite"/>
    </source>
</evidence>
<name>A0A919AUW6_9ACTN</name>
<gene>
    <name evidence="2" type="ORF">GCM10010218_05450</name>
</gene>
<keyword evidence="3" id="KW-1185">Reference proteome</keyword>
<protein>
    <submittedName>
        <fullName evidence="2">Uncharacterized protein</fullName>
    </submittedName>
</protein>
<reference evidence="2" key="2">
    <citation type="submission" date="2020-09" db="EMBL/GenBank/DDBJ databases">
        <authorList>
            <person name="Sun Q."/>
            <person name="Ohkuma M."/>
        </authorList>
    </citation>
    <scope>NUCLEOTIDE SEQUENCE</scope>
    <source>
        <strain evidence="2">JCM 4059</strain>
    </source>
</reference>
<evidence type="ECO:0000313" key="2">
    <source>
        <dbReference type="EMBL" id="GHF27406.1"/>
    </source>
</evidence>
<dbReference type="EMBL" id="BNBD01000001">
    <property type="protein sequence ID" value="GHF27406.1"/>
    <property type="molecule type" value="Genomic_DNA"/>
</dbReference>
<comment type="caution">
    <text evidence="2">The sequence shown here is derived from an EMBL/GenBank/DDBJ whole genome shotgun (WGS) entry which is preliminary data.</text>
</comment>
<accession>A0A919AUW6</accession>
<organism evidence="2 3">
    <name type="scientific">Streptomyces mashuensis</name>
    <dbReference type="NCBI Taxonomy" id="33904"/>
    <lineage>
        <taxon>Bacteria</taxon>
        <taxon>Bacillati</taxon>
        <taxon>Actinomycetota</taxon>
        <taxon>Actinomycetes</taxon>
        <taxon>Kitasatosporales</taxon>
        <taxon>Streptomycetaceae</taxon>
        <taxon>Streptomyces</taxon>
    </lineage>
</organism>
<evidence type="ECO:0000313" key="3">
    <source>
        <dbReference type="Proteomes" id="UP000638313"/>
    </source>
</evidence>
<dbReference type="RefSeq" id="WP_190127704.1">
    <property type="nucleotide sequence ID" value="NZ_BNBD01000001.1"/>
</dbReference>
<reference evidence="2" key="1">
    <citation type="journal article" date="2014" name="Int. J. Syst. Evol. Microbiol.">
        <title>Complete genome sequence of Corynebacterium casei LMG S-19264T (=DSM 44701T), isolated from a smear-ripened cheese.</title>
        <authorList>
            <consortium name="US DOE Joint Genome Institute (JGI-PGF)"/>
            <person name="Walter F."/>
            <person name="Albersmeier A."/>
            <person name="Kalinowski J."/>
            <person name="Ruckert C."/>
        </authorList>
    </citation>
    <scope>NUCLEOTIDE SEQUENCE</scope>
    <source>
        <strain evidence="2">JCM 4059</strain>
    </source>
</reference>
<proteinExistence type="predicted"/>
<feature type="region of interest" description="Disordered" evidence="1">
    <location>
        <begin position="109"/>
        <end position="159"/>
    </location>
</feature>
<sequence>MNDDEVMVLLGERIEQSFGSDLTDLRQPAPGVPLAEIAEAYARLVELQQTLEGLHHVLLERLDGAQDGDLTEVGGQELLEAASAVTEAMASRDAQATALLQLVDTHAAAPPTGPVSEQARRAAAAAAHSPHYPLTTPPAPAASPGSPAAVRSGAVARRR</sequence>